<protein>
    <submittedName>
        <fullName evidence="1">Uncharacterized protein</fullName>
    </submittedName>
</protein>
<evidence type="ECO:0000313" key="2">
    <source>
        <dbReference type="Proteomes" id="UP000324832"/>
    </source>
</evidence>
<keyword evidence="2" id="KW-1185">Reference proteome</keyword>
<sequence length="187" mass="21081">MKRSITPNTSCGAAVVIALRLFFNISDTIPSTPFKNLPCLLALPVSQYINDIIIDFIILIYYMCPKLTKTNFLDRKNHQGHLRAMSLTGVTLIATDVRSCLLSLSKECQIHDMTLHCNLVTTVVAVRAGSLHLNNCNLLDDSTNSLYTYYLHGWRHHAKTKLLLLLRGYCIESNCNTGHIPLEMNKF</sequence>
<evidence type="ECO:0000313" key="1">
    <source>
        <dbReference type="EMBL" id="VVC97826.1"/>
    </source>
</evidence>
<accession>A0A5E4QHQ1</accession>
<proteinExistence type="predicted"/>
<reference evidence="1 2" key="1">
    <citation type="submission" date="2017-07" db="EMBL/GenBank/DDBJ databases">
        <authorList>
            <person name="Talla V."/>
            <person name="Backstrom N."/>
        </authorList>
    </citation>
    <scope>NUCLEOTIDE SEQUENCE [LARGE SCALE GENOMIC DNA]</scope>
</reference>
<name>A0A5E4QHQ1_9NEOP</name>
<dbReference type="EMBL" id="FZQP02003333">
    <property type="protein sequence ID" value="VVC97826.1"/>
    <property type="molecule type" value="Genomic_DNA"/>
</dbReference>
<gene>
    <name evidence="1" type="ORF">LSINAPIS_LOCUS9020</name>
</gene>
<dbReference type="AlphaFoldDB" id="A0A5E4QHQ1"/>
<organism evidence="1 2">
    <name type="scientific">Leptidea sinapis</name>
    <dbReference type="NCBI Taxonomy" id="189913"/>
    <lineage>
        <taxon>Eukaryota</taxon>
        <taxon>Metazoa</taxon>
        <taxon>Ecdysozoa</taxon>
        <taxon>Arthropoda</taxon>
        <taxon>Hexapoda</taxon>
        <taxon>Insecta</taxon>
        <taxon>Pterygota</taxon>
        <taxon>Neoptera</taxon>
        <taxon>Endopterygota</taxon>
        <taxon>Lepidoptera</taxon>
        <taxon>Glossata</taxon>
        <taxon>Ditrysia</taxon>
        <taxon>Papilionoidea</taxon>
        <taxon>Pieridae</taxon>
        <taxon>Dismorphiinae</taxon>
        <taxon>Leptidea</taxon>
    </lineage>
</organism>
<dbReference type="Proteomes" id="UP000324832">
    <property type="component" value="Unassembled WGS sequence"/>
</dbReference>